<dbReference type="EMBL" id="KU686205">
    <property type="protein sequence ID" value="AOV60560.1"/>
    <property type="molecule type" value="Genomic_DNA"/>
</dbReference>
<evidence type="ECO:0000313" key="2">
    <source>
        <dbReference type="EMBL" id="AOV60560.1"/>
    </source>
</evidence>
<dbReference type="EMBL" id="KU686206">
    <property type="protein sequence ID" value="AOV60789.1"/>
    <property type="molecule type" value="Genomic_DNA"/>
</dbReference>
<dbReference type="Proteomes" id="UP000241903">
    <property type="component" value="Segment"/>
</dbReference>
<reference evidence="4 5" key="1">
    <citation type="journal article" date="2016" name="Virology">
        <title>The genomic content and context of auxiliary metabolic genes in marine cyanomyoviruses.</title>
        <authorList>
            <person name="Crummett L.T."/>
            <person name="Puxty R.J."/>
            <person name="Weihe C."/>
            <person name="Marston M.F."/>
            <person name="Martiny J.B."/>
        </authorList>
    </citation>
    <scope>NUCLEOTIDE SEQUENCE [LARGE SCALE GENOMIC DNA]</scope>
    <source>
        <strain evidence="1">0808SB05</strain>
        <strain evidence="2">0908SB82</strain>
        <strain evidence="3">1109NB16</strain>
    </source>
</reference>
<sequence>MKTTVTLEEDNGDLIFPFPDEILDELGWKEGDVIEWIDNEDGSLSVRKL</sequence>
<dbReference type="KEGG" id="vg:30307771"/>
<accession>A0A1D8KNW8</accession>
<gene>
    <name evidence="3" type="ORF">N161109_186</name>
    <name evidence="1" type="ORF">S050808_185</name>
    <name evidence="2" type="ORF">S820908_185</name>
</gene>
<proteinExistence type="predicted"/>
<organism evidence="1 5">
    <name type="scientific">Synechococcus phage S-CAM9</name>
    <dbReference type="NCBI Taxonomy" id="1883369"/>
    <lineage>
        <taxon>Viruses</taxon>
        <taxon>Duplodnaviria</taxon>
        <taxon>Heunggongvirae</taxon>
        <taxon>Uroviricota</taxon>
        <taxon>Caudoviricetes</taxon>
        <taxon>Pantevenvirales</taxon>
        <taxon>Kyanoviridae</taxon>
        <taxon>Kanaloavirus</taxon>
        <taxon>Kanaloavirus scam9</taxon>
    </lineage>
</organism>
<name>A0A1D8KNW8_9CAUD</name>
<evidence type="ECO:0000313" key="5">
    <source>
        <dbReference type="Proteomes" id="UP000240393"/>
    </source>
</evidence>
<dbReference type="Proteomes" id="UP000240393">
    <property type="component" value="Segment"/>
</dbReference>
<evidence type="ECO:0000313" key="4">
    <source>
        <dbReference type="Proteomes" id="UP000202784"/>
    </source>
</evidence>
<dbReference type="EMBL" id="KU686204">
    <property type="protein sequence ID" value="AOV60332.1"/>
    <property type="molecule type" value="Genomic_DNA"/>
</dbReference>
<dbReference type="GeneID" id="30307771"/>
<evidence type="ECO:0000313" key="1">
    <source>
        <dbReference type="EMBL" id="AOV60332.1"/>
    </source>
</evidence>
<dbReference type="RefSeq" id="YP_009322621.1">
    <property type="nucleotide sequence ID" value="NC_031922.1"/>
</dbReference>
<keyword evidence="4" id="KW-1185">Reference proteome</keyword>
<protein>
    <submittedName>
        <fullName evidence="1">Uncharacterized protein</fullName>
    </submittedName>
</protein>
<dbReference type="Proteomes" id="UP000202784">
    <property type="component" value="Segment"/>
</dbReference>
<evidence type="ECO:0000313" key="3">
    <source>
        <dbReference type="EMBL" id="AOV60789.1"/>
    </source>
</evidence>
<dbReference type="OrthoDB" id="25608at10239"/>